<reference evidence="1 2" key="1">
    <citation type="journal article" date="2024" name="Plant Biotechnol. J.">
        <title>Genome and CRISPR/Cas9 system of a widespread forest tree (Populus alba) in the world.</title>
        <authorList>
            <person name="Liu Y.J."/>
            <person name="Jiang P.F."/>
            <person name="Han X.M."/>
            <person name="Li X.Y."/>
            <person name="Wang H.M."/>
            <person name="Wang Y.J."/>
            <person name="Wang X.X."/>
            <person name="Zeng Q.Y."/>
        </authorList>
    </citation>
    <scope>NUCLEOTIDE SEQUENCE [LARGE SCALE GENOMIC DNA]</scope>
    <source>
        <strain evidence="2">cv. PAL-ZL1</strain>
    </source>
</reference>
<organism evidence="1 2">
    <name type="scientific">Populus alba</name>
    <name type="common">White poplar</name>
    <dbReference type="NCBI Taxonomy" id="43335"/>
    <lineage>
        <taxon>Eukaryota</taxon>
        <taxon>Viridiplantae</taxon>
        <taxon>Streptophyta</taxon>
        <taxon>Embryophyta</taxon>
        <taxon>Tracheophyta</taxon>
        <taxon>Spermatophyta</taxon>
        <taxon>Magnoliopsida</taxon>
        <taxon>eudicotyledons</taxon>
        <taxon>Gunneridae</taxon>
        <taxon>Pentapetalae</taxon>
        <taxon>rosids</taxon>
        <taxon>fabids</taxon>
        <taxon>Malpighiales</taxon>
        <taxon>Salicaceae</taxon>
        <taxon>Saliceae</taxon>
        <taxon>Populus</taxon>
    </lineage>
</organism>
<accession>A0ACC4BWU3</accession>
<gene>
    <name evidence="1" type="ORF">D5086_016956</name>
</gene>
<comment type="caution">
    <text evidence="1">The sequence shown here is derived from an EMBL/GenBank/DDBJ whole genome shotgun (WGS) entry which is preliminary data.</text>
</comment>
<dbReference type="EMBL" id="RCHU02000008">
    <property type="protein sequence ID" value="KAL3582624.1"/>
    <property type="molecule type" value="Genomic_DNA"/>
</dbReference>
<protein>
    <submittedName>
        <fullName evidence="1">Uncharacterized protein</fullName>
    </submittedName>
</protein>
<evidence type="ECO:0000313" key="2">
    <source>
        <dbReference type="Proteomes" id="UP000309997"/>
    </source>
</evidence>
<keyword evidence="2" id="KW-1185">Reference proteome</keyword>
<evidence type="ECO:0000313" key="1">
    <source>
        <dbReference type="EMBL" id="KAL3582624.1"/>
    </source>
</evidence>
<proteinExistence type="predicted"/>
<name>A0ACC4BWU3_POPAL</name>
<sequence length="173" mass="19281">MIPLSIASRSPVTKLSPDNPKIQISSSTKLSHLKPVPCSFHRKNPNTINNPAKSKTHPFGSVLITPDHVSHKKGKINRGYEERRDSGHVGSQQMLALCGFGYWMQGFRSFPWLALNFHMAHNLNLHPSQLQLLQISGNLPMVAKPLYGLLSDAFYIGGAHRVPYILMGVVNEY</sequence>
<dbReference type="Proteomes" id="UP000309997">
    <property type="component" value="Unassembled WGS sequence"/>
</dbReference>